<reference evidence="1" key="1">
    <citation type="submission" date="2020-02" db="EMBL/GenBank/DDBJ databases">
        <authorList>
            <person name="Palmer J.M."/>
        </authorList>
    </citation>
    <scope>NUCLEOTIDE SEQUENCE</scope>
    <source>
        <strain evidence="1">EPUS1.4</strain>
        <tissue evidence="1">Thallus</tissue>
    </source>
</reference>
<dbReference type="EMBL" id="JAACFV010000172">
    <property type="protein sequence ID" value="KAF7503554.1"/>
    <property type="molecule type" value="Genomic_DNA"/>
</dbReference>
<protein>
    <submittedName>
        <fullName evidence="1">Uncharacterized protein</fullName>
    </submittedName>
</protein>
<name>A0A8H7A9R2_9EURO</name>
<sequence length="88" mass="9796">MVIVVGDWEANVVVVMHVNESREILPKTCLVEANVVVMMHVMKSREIFAQDLFGGSKCGSDDARDEKSRDLAQDLFGDSGSRIWSIQV</sequence>
<proteinExistence type="predicted"/>
<evidence type="ECO:0000313" key="2">
    <source>
        <dbReference type="Proteomes" id="UP000606974"/>
    </source>
</evidence>
<organism evidence="1 2">
    <name type="scientific">Endocarpon pusillum</name>
    <dbReference type="NCBI Taxonomy" id="364733"/>
    <lineage>
        <taxon>Eukaryota</taxon>
        <taxon>Fungi</taxon>
        <taxon>Dikarya</taxon>
        <taxon>Ascomycota</taxon>
        <taxon>Pezizomycotina</taxon>
        <taxon>Eurotiomycetes</taxon>
        <taxon>Chaetothyriomycetidae</taxon>
        <taxon>Verrucariales</taxon>
        <taxon>Verrucariaceae</taxon>
        <taxon>Endocarpon</taxon>
    </lineage>
</organism>
<accession>A0A8H7A9R2</accession>
<dbReference type="Proteomes" id="UP000606974">
    <property type="component" value="Unassembled WGS sequence"/>
</dbReference>
<keyword evidence="2" id="KW-1185">Reference proteome</keyword>
<gene>
    <name evidence="1" type="ORF">GJ744_003627</name>
</gene>
<comment type="caution">
    <text evidence="1">The sequence shown here is derived from an EMBL/GenBank/DDBJ whole genome shotgun (WGS) entry which is preliminary data.</text>
</comment>
<evidence type="ECO:0000313" key="1">
    <source>
        <dbReference type="EMBL" id="KAF7503554.1"/>
    </source>
</evidence>
<dbReference type="AlphaFoldDB" id="A0A8H7A9R2"/>